<dbReference type="Gene3D" id="3.20.20.80">
    <property type="entry name" value="Glycosidases"/>
    <property type="match status" value="1"/>
</dbReference>
<gene>
    <name evidence="3" type="ORF">EJB05_38785</name>
</gene>
<reference evidence="3 4" key="1">
    <citation type="journal article" date="2019" name="Sci. Rep.">
        <title>A high-quality genome of Eragrostis curvula grass provides insights into Poaceae evolution and supports new strategies to enhance forage quality.</title>
        <authorList>
            <person name="Carballo J."/>
            <person name="Santos B.A.C.M."/>
            <person name="Zappacosta D."/>
            <person name="Garbus I."/>
            <person name="Selva J.P."/>
            <person name="Gallo C.A."/>
            <person name="Diaz A."/>
            <person name="Albertini E."/>
            <person name="Caccamo M."/>
            <person name="Echenique V."/>
        </authorList>
    </citation>
    <scope>NUCLEOTIDE SEQUENCE [LARGE SCALE GENOMIC DNA]</scope>
    <source>
        <strain evidence="4">cv. Victoria</strain>
        <tissue evidence="3">Leaf</tissue>
    </source>
</reference>
<name>A0A5J9TV96_9POAL</name>
<dbReference type="SUPFAM" id="SSF51445">
    <property type="entry name" value="(Trans)glycosidases"/>
    <property type="match status" value="1"/>
</dbReference>
<sequence length="195" mass="22000">MEGWYAPGHCFKPFGNCAFGNSTEPYIAAHNPTDGDAMAFGSGVRDGKPIGEPTGSSAVFLVPEGMEKVILFYKERYNNTPIYVAENGYAQASNSSMTTEDFTNDIGRVKYMRGHLTYLASAIRKGADVRGYFVWTLMDSFEWNLGFTQRYGLYHVDFKTLKRTPKLSAKWYRKFLKGSVLRGKTQNELELHEDA</sequence>
<dbReference type="Proteomes" id="UP000324897">
    <property type="component" value="Unassembled WGS sequence"/>
</dbReference>
<dbReference type="InterPro" id="IPR001360">
    <property type="entry name" value="Glyco_hydro_1"/>
</dbReference>
<accession>A0A5J9TV96</accession>
<dbReference type="PANTHER" id="PTHR10353:SF191">
    <property type="entry name" value="INACTIVE BETA-GLUCOSIDASE 14-RELATED"/>
    <property type="match status" value="1"/>
</dbReference>
<proteinExistence type="inferred from homology"/>
<evidence type="ECO:0000313" key="3">
    <source>
        <dbReference type="EMBL" id="TVU15274.1"/>
    </source>
</evidence>
<dbReference type="PRINTS" id="PR00131">
    <property type="entry name" value="GLHYDRLASE1"/>
</dbReference>
<comment type="caution">
    <text evidence="3">The sequence shown here is derived from an EMBL/GenBank/DDBJ whole genome shotgun (WGS) entry which is preliminary data.</text>
</comment>
<dbReference type="PANTHER" id="PTHR10353">
    <property type="entry name" value="GLYCOSYL HYDROLASE"/>
    <property type="match status" value="1"/>
</dbReference>
<protein>
    <submittedName>
        <fullName evidence="3">Uncharacterized protein</fullName>
    </submittedName>
</protein>
<dbReference type="EMBL" id="RWGY01000031">
    <property type="protein sequence ID" value="TVU15274.1"/>
    <property type="molecule type" value="Genomic_DNA"/>
</dbReference>
<keyword evidence="4" id="KW-1185">Reference proteome</keyword>
<dbReference type="GO" id="GO:0005975">
    <property type="term" value="P:carbohydrate metabolic process"/>
    <property type="evidence" value="ECO:0007669"/>
    <property type="project" value="InterPro"/>
</dbReference>
<dbReference type="GO" id="GO:0008422">
    <property type="term" value="F:beta-glucosidase activity"/>
    <property type="evidence" value="ECO:0007669"/>
    <property type="project" value="TreeGrafter"/>
</dbReference>
<dbReference type="InterPro" id="IPR017853">
    <property type="entry name" value="GH"/>
</dbReference>
<dbReference type="Pfam" id="PF00232">
    <property type="entry name" value="Glyco_hydro_1"/>
    <property type="match status" value="1"/>
</dbReference>
<dbReference type="Gramene" id="TVU15274">
    <property type="protein sequence ID" value="TVU15274"/>
    <property type="gene ID" value="EJB05_38785"/>
</dbReference>
<comment type="similarity">
    <text evidence="1 2">Belongs to the glycosyl hydrolase 1 family.</text>
</comment>
<evidence type="ECO:0000313" key="4">
    <source>
        <dbReference type="Proteomes" id="UP000324897"/>
    </source>
</evidence>
<dbReference type="OrthoDB" id="687841at2759"/>
<dbReference type="AlphaFoldDB" id="A0A5J9TV96"/>
<organism evidence="3 4">
    <name type="scientific">Eragrostis curvula</name>
    <name type="common">weeping love grass</name>
    <dbReference type="NCBI Taxonomy" id="38414"/>
    <lineage>
        <taxon>Eukaryota</taxon>
        <taxon>Viridiplantae</taxon>
        <taxon>Streptophyta</taxon>
        <taxon>Embryophyta</taxon>
        <taxon>Tracheophyta</taxon>
        <taxon>Spermatophyta</taxon>
        <taxon>Magnoliopsida</taxon>
        <taxon>Liliopsida</taxon>
        <taxon>Poales</taxon>
        <taxon>Poaceae</taxon>
        <taxon>PACMAD clade</taxon>
        <taxon>Chloridoideae</taxon>
        <taxon>Eragrostideae</taxon>
        <taxon>Eragrostidinae</taxon>
        <taxon>Eragrostis</taxon>
    </lineage>
</organism>
<evidence type="ECO:0000256" key="2">
    <source>
        <dbReference type="RuleBase" id="RU003690"/>
    </source>
</evidence>
<evidence type="ECO:0000256" key="1">
    <source>
        <dbReference type="ARBA" id="ARBA00010838"/>
    </source>
</evidence>
<feature type="non-terminal residue" evidence="3">
    <location>
        <position position="1"/>
    </location>
</feature>